<evidence type="ECO:0000259" key="1">
    <source>
        <dbReference type="PROSITE" id="PS50851"/>
    </source>
</evidence>
<dbReference type="SMART" id="SM00260">
    <property type="entry name" value="CheW"/>
    <property type="match status" value="1"/>
</dbReference>
<name>A0A346XT62_9ACTN</name>
<dbReference type="SUPFAM" id="SSF50341">
    <property type="entry name" value="CheW-like"/>
    <property type="match status" value="1"/>
</dbReference>
<proteinExistence type="predicted"/>
<dbReference type="GO" id="GO:0007165">
    <property type="term" value="P:signal transduction"/>
    <property type="evidence" value="ECO:0007669"/>
    <property type="project" value="InterPro"/>
</dbReference>
<sequence length="162" mass="17483">MATNALIDRRPRDHAPVRQLCTFSVDDLFLGVDVLDVQEVIRHQDMTPVPLAPGEVRGLINLRGQIVTAVDLRSRLGLSARTADTDRTPCDRSLNVVVRTPNGPTSLLVDAIGDVTDVTRDLLEEPPATLPASASSVIEGIYKLDGRLLLALDLTAVLRLGS</sequence>
<dbReference type="Proteomes" id="UP000264006">
    <property type="component" value="Chromosome"/>
</dbReference>
<dbReference type="Pfam" id="PF01584">
    <property type="entry name" value="CheW"/>
    <property type="match status" value="1"/>
</dbReference>
<reference evidence="2 3" key="1">
    <citation type="submission" date="2018-09" db="EMBL/GenBank/DDBJ databases">
        <title>Complete genome sequence of Euzebya sp. DY32-46 isolated from seawater of Pacific Ocean.</title>
        <authorList>
            <person name="Xu L."/>
            <person name="Wu Y.-H."/>
            <person name="Xu X.-W."/>
        </authorList>
    </citation>
    <scope>NUCLEOTIDE SEQUENCE [LARGE SCALE GENOMIC DNA]</scope>
    <source>
        <strain evidence="2 3">DY32-46</strain>
    </source>
</reference>
<dbReference type="OrthoDB" id="9790406at2"/>
<dbReference type="PANTHER" id="PTHR22617:SF23">
    <property type="entry name" value="CHEMOTAXIS PROTEIN CHEW"/>
    <property type="match status" value="1"/>
</dbReference>
<dbReference type="EMBL" id="CP031165">
    <property type="protein sequence ID" value="AXV05409.1"/>
    <property type="molecule type" value="Genomic_DNA"/>
</dbReference>
<gene>
    <name evidence="2" type="ORF">DVS28_a0708</name>
</gene>
<dbReference type="PANTHER" id="PTHR22617">
    <property type="entry name" value="CHEMOTAXIS SENSOR HISTIDINE KINASE-RELATED"/>
    <property type="match status" value="1"/>
</dbReference>
<dbReference type="RefSeq" id="WP_114590224.1">
    <property type="nucleotide sequence ID" value="NZ_CP031165.1"/>
</dbReference>
<accession>A0A346XT62</accession>
<evidence type="ECO:0000313" key="3">
    <source>
        <dbReference type="Proteomes" id="UP000264006"/>
    </source>
</evidence>
<dbReference type="GO" id="GO:0005829">
    <property type="term" value="C:cytosol"/>
    <property type="evidence" value="ECO:0007669"/>
    <property type="project" value="TreeGrafter"/>
</dbReference>
<keyword evidence="3" id="KW-1185">Reference proteome</keyword>
<dbReference type="InterPro" id="IPR036061">
    <property type="entry name" value="CheW-like_dom_sf"/>
</dbReference>
<dbReference type="AlphaFoldDB" id="A0A346XT62"/>
<dbReference type="InterPro" id="IPR039315">
    <property type="entry name" value="CheW"/>
</dbReference>
<evidence type="ECO:0000313" key="2">
    <source>
        <dbReference type="EMBL" id="AXV05409.1"/>
    </source>
</evidence>
<protein>
    <submittedName>
        <fullName evidence="2">Positive regulator of CheA protein activity (CheW)</fullName>
    </submittedName>
</protein>
<dbReference type="PROSITE" id="PS50851">
    <property type="entry name" value="CHEW"/>
    <property type="match status" value="1"/>
</dbReference>
<dbReference type="Gene3D" id="2.40.50.180">
    <property type="entry name" value="CheA-289, Domain 4"/>
    <property type="match status" value="1"/>
</dbReference>
<dbReference type="GO" id="GO:0006935">
    <property type="term" value="P:chemotaxis"/>
    <property type="evidence" value="ECO:0007669"/>
    <property type="project" value="InterPro"/>
</dbReference>
<dbReference type="Gene3D" id="2.30.30.40">
    <property type="entry name" value="SH3 Domains"/>
    <property type="match status" value="1"/>
</dbReference>
<dbReference type="KEGG" id="euz:DVS28_a0708"/>
<dbReference type="InterPro" id="IPR002545">
    <property type="entry name" value="CheW-lke_dom"/>
</dbReference>
<organism evidence="2 3">
    <name type="scientific">Euzebya pacifica</name>
    <dbReference type="NCBI Taxonomy" id="1608957"/>
    <lineage>
        <taxon>Bacteria</taxon>
        <taxon>Bacillati</taxon>
        <taxon>Actinomycetota</taxon>
        <taxon>Nitriliruptoria</taxon>
        <taxon>Euzebyales</taxon>
    </lineage>
</organism>
<feature type="domain" description="CheW-like" evidence="1">
    <location>
        <begin position="17"/>
        <end position="162"/>
    </location>
</feature>